<keyword evidence="1 4" id="KW-0808">Transferase</keyword>
<evidence type="ECO:0000313" key="4">
    <source>
        <dbReference type="EMBL" id="KKQ46321.1"/>
    </source>
</evidence>
<evidence type="ECO:0000256" key="1">
    <source>
        <dbReference type="ARBA" id="ARBA00022679"/>
    </source>
</evidence>
<reference evidence="4 5" key="1">
    <citation type="journal article" date="2015" name="Nature">
        <title>rRNA introns, odd ribosomes, and small enigmatic genomes across a large radiation of phyla.</title>
        <authorList>
            <person name="Brown C.T."/>
            <person name="Hug L.A."/>
            <person name="Thomas B.C."/>
            <person name="Sharon I."/>
            <person name="Castelle C.J."/>
            <person name="Singh A."/>
            <person name="Wilkins M.J."/>
            <person name="Williams K.H."/>
            <person name="Banfield J.F."/>
        </authorList>
    </citation>
    <scope>NUCLEOTIDE SEQUENCE [LARGE SCALE GENOMIC DNA]</scope>
</reference>
<dbReference type="Pfam" id="PF00534">
    <property type="entry name" value="Glycos_transf_1"/>
    <property type="match status" value="1"/>
</dbReference>
<dbReference type="PANTHER" id="PTHR46401">
    <property type="entry name" value="GLYCOSYLTRANSFERASE WBBK-RELATED"/>
    <property type="match status" value="1"/>
</dbReference>
<dbReference type="Gene3D" id="3.40.50.2000">
    <property type="entry name" value="Glycogen Phosphorylase B"/>
    <property type="match status" value="2"/>
</dbReference>
<evidence type="ECO:0000313" key="5">
    <source>
        <dbReference type="Proteomes" id="UP000034603"/>
    </source>
</evidence>
<dbReference type="InterPro" id="IPR028098">
    <property type="entry name" value="Glyco_trans_4-like_N"/>
</dbReference>
<dbReference type="Pfam" id="PF13439">
    <property type="entry name" value="Glyco_transf_4"/>
    <property type="match status" value="1"/>
</dbReference>
<comment type="caution">
    <text evidence="4">The sequence shown here is derived from an EMBL/GenBank/DDBJ whole genome shotgun (WGS) entry which is preliminary data.</text>
</comment>
<dbReference type="SUPFAM" id="SSF53756">
    <property type="entry name" value="UDP-Glycosyltransferase/glycogen phosphorylase"/>
    <property type="match status" value="1"/>
</dbReference>
<organism evidence="4 5">
    <name type="scientific">Candidatus Woesebacteria bacterium GW2011_GWA1_37_8</name>
    <dbReference type="NCBI Taxonomy" id="1618546"/>
    <lineage>
        <taxon>Bacteria</taxon>
        <taxon>Candidatus Woeseibacteriota</taxon>
    </lineage>
</organism>
<evidence type="ECO:0000259" key="2">
    <source>
        <dbReference type="Pfam" id="PF00534"/>
    </source>
</evidence>
<feature type="domain" description="Glycosyl transferase family 1" evidence="2">
    <location>
        <begin position="188"/>
        <end position="333"/>
    </location>
</feature>
<dbReference type="InterPro" id="IPR001296">
    <property type="entry name" value="Glyco_trans_1"/>
</dbReference>
<dbReference type="AlphaFoldDB" id="A0A0G0L0S4"/>
<feature type="domain" description="Glycosyltransferase subfamily 4-like N-terminal" evidence="3">
    <location>
        <begin position="50"/>
        <end position="173"/>
    </location>
</feature>
<protein>
    <submittedName>
        <fullName evidence="4">Mannosyltransferase</fullName>
    </submittedName>
</protein>
<name>A0A0G0L0S4_9BACT</name>
<dbReference type="EMBL" id="LBTR01000002">
    <property type="protein sequence ID" value="KKQ46321.1"/>
    <property type="molecule type" value="Genomic_DNA"/>
</dbReference>
<dbReference type="CDD" id="cd03809">
    <property type="entry name" value="GT4_MtfB-like"/>
    <property type="match status" value="1"/>
</dbReference>
<keyword evidence="4" id="KW-0328">Glycosyltransferase</keyword>
<gene>
    <name evidence="4" type="ORF">US62_C0002G0004</name>
</gene>
<proteinExistence type="predicted"/>
<dbReference type="GO" id="GO:0009103">
    <property type="term" value="P:lipopolysaccharide biosynthetic process"/>
    <property type="evidence" value="ECO:0007669"/>
    <property type="project" value="TreeGrafter"/>
</dbReference>
<evidence type="ECO:0000259" key="3">
    <source>
        <dbReference type="Pfam" id="PF13439"/>
    </source>
</evidence>
<dbReference type="Proteomes" id="UP000034603">
    <property type="component" value="Unassembled WGS sequence"/>
</dbReference>
<accession>A0A0G0L0S4</accession>
<dbReference type="PANTHER" id="PTHR46401:SF2">
    <property type="entry name" value="GLYCOSYLTRANSFERASE WBBK-RELATED"/>
    <property type="match status" value="1"/>
</dbReference>
<dbReference type="GO" id="GO:0016757">
    <property type="term" value="F:glycosyltransferase activity"/>
    <property type="evidence" value="ECO:0007669"/>
    <property type="project" value="UniProtKB-KW"/>
</dbReference>
<sequence length="357" mass="40317">MKISIDISSIIYGTGVSVYLTNLVGNLLKIDNKNNYLLGGYSFRRFGELEVYCENLKGNFQKKFIKLPPTFFEYLWNKYHIVTYESVIGRCDVYHSSDWTQAPSGAFKITTVHDLIPVLHPQFSLPSIITVQKRRLEWVKKEVDRIIVPSKQTLTDLITLGFNKNIISVIPEAPDDEIIPADKDEIARVKHKLGVKTDYFLAIGITPRKNIDRIIKAYKKITKQEKLSLVIVGEPKINVAGVKGVVFTNFIHNNDLGPLLSGAIGLIYPSLYEGFGLPILEAMKCNTPVLTSNFGAMKEVAEDKCTLVDPYSIESIEKGMEKIINEGKRNDFSKILAKYSWETTAKKTLSIYQSKNN</sequence>